<name>A0ABU6GMJ3_9BACL</name>
<dbReference type="InterPro" id="IPR009467">
    <property type="entry name" value="Glycolipid-bd_prot_put"/>
</dbReference>
<keyword evidence="2" id="KW-1185">Reference proteome</keyword>
<dbReference type="RefSeq" id="WP_326087935.1">
    <property type="nucleotide sequence ID" value="NZ_JARLKZ010000006.1"/>
</dbReference>
<dbReference type="EMBL" id="JARLKZ010000006">
    <property type="protein sequence ID" value="MEC0240312.1"/>
    <property type="molecule type" value="Genomic_DNA"/>
</dbReference>
<evidence type="ECO:0000313" key="1">
    <source>
        <dbReference type="EMBL" id="MEC0240312.1"/>
    </source>
</evidence>
<dbReference type="Pfam" id="PF06475">
    <property type="entry name" value="Glycolipid_bind"/>
    <property type="match status" value="1"/>
</dbReference>
<evidence type="ECO:0000313" key="2">
    <source>
        <dbReference type="Proteomes" id="UP001344632"/>
    </source>
</evidence>
<comment type="caution">
    <text evidence="1">The sequence shown here is derived from an EMBL/GenBank/DDBJ whole genome shotgun (WGS) entry which is preliminary data.</text>
</comment>
<dbReference type="SUPFAM" id="SSF159275">
    <property type="entry name" value="PA1994-like"/>
    <property type="match status" value="1"/>
</dbReference>
<organism evidence="1 2">
    <name type="scientific">Paenibacillus dokdonensis</name>
    <dbReference type="NCBI Taxonomy" id="2567944"/>
    <lineage>
        <taxon>Bacteria</taxon>
        <taxon>Bacillati</taxon>
        <taxon>Bacillota</taxon>
        <taxon>Bacilli</taxon>
        <taxon>Bacillales</taxon>
        <taxon>Paenibacillaceae</taxon>
        <taxon>Paenibacillus</taxon>
    </lineage>
</organism>
<dbReference type="Proteomes" id="UP001344632">
    <property type="component" value="Unassembled WGS sequence"/>
</dbReference>
<accession>A0ABU6GMJ3</accession>
<sequence>MMQHALIWKRADGTGMEYCTHTLGERTKIEGKVIRSLKEEVSFVEYNVICDELGNTESVMINYIQHNLVQTMKLQKDADHRWTRDGIHIPELDGLKDIDIGATPSTNLLPIRRMRLEVGESEQMTAAWVRFPEFDVLPLQQEYTRLGEELFEYRSASGYTARLHTDAEGIIREYEGEWIQENK</sequence>
<proteinExistence type="predicted"/>
<gene>
    <name evidence="1" type="ORF">P4H66_10670</name>
</gene>
<reference evidence="1 2" key="1">
    <citation type="submission" date="2023-03" db="EMBL/GenBank/DDBJ databases">
        <title>Bacillus Genome Sequencing.</title>
        <authorList>
            <person name="Dunlap C."/>
        </authorList>
    </citation>
    <scope>NUCLEOTIDE SEQUENCE [LARGE SCALE GENOMIC DNA]</scope>
    <source>
        <strain evidence="1 2">BD-525</strain>
    </source>
</reference>
<protein>
    <submittedName>
        <fullName evidence="1">Glycolipid-binding domain-containing protein</fullName>
    </submittedName>
</protein>